<sequence>MSTLTFLGGTGTVTGSKFLFDTGDSQVLVDCGLFQGLAPLRRRNWQQPPLDLDRLDAVVLTHAHLDHCGYLPVLARHGWRGPVFTTEGTANLAGIVLADSAHLMMEEARQANESGWSKHRPALPLYDADDAERATRLFRPIGFEAARSIAHGVDLEFGRAGHILGSAWAHLTLGDRSVVVSGDLGRPAHRVLLPPQPRPACDALLIESTYGDRPHDDAAATALFADTIRRTAARGGSVLIPAFAVDRTEVILIELAKLVRAGEIPDLPVFVDSPMALASLRVYRQAVARSWPEIRPELMDGGDAFDPGQLAELHTATQSMQANDPKKPSIIISASGMATGGRVLHHLKHMLANNRHTILIVGYAAVGTRARSLVDGAREIKIHGRYVPVKAEVQVLDAFSAHADAGELLAWATTGPAPATAYVVHGEPESAATLADRLHAEYGWTAVVPRDGERVLV</sequence>
<dbReference type="GO" id="GO:0004521">
    <property type="term" value="F:RNA endonuclease activity"/>
    <property type="evidence" value="ECO:0007669"/>
    <property type="project" value="TreeGrafter"/>
</dbReference>
<name>A0A1H9XWE2_9PSEU</name>
<dbReference type="Pfam" id="PF07521">
    <property type="entry name" value="RMMBL"/>
    <property type="match status" value="1"/>
</dbReference>
<evidence type="ECO:0000259" key="2">
    <source>
        <dbReference type="SMART" id="SM00849"/>
    </source>
</evidence>
<dbReference type="InterPro" id="IPR036866">
    <property type="entry name" value="RibonucZ/Hydroxyglut_hydro"/>
</dbReference>
<proteinExistence type="predicted"/>
<evidence type="ECO:0000313" key="4">
    <source>
        <dbReference type="EMBL" id="SES50502.1"/>
    </source>
</evidence>
<organism evidence="4 5">
    <name type="scientific">Lentzea flaviverrucosa</name>
    <dbReference type="NCBI Taxonomy" id="200379"/>
    <lineage>
        <taxon>Bacteria</taxon>
        <taxon>Bacillati</taxon>
        <taxon>Actinomycetota</taxon>
        <taxon>Actinomycetes</taxon>
        <taxon>Pseudonocardiales</taxon>
        <taxon>Pseudonocardiaceae</taxon>
        <taxon>Lentzea</taxon>
    </lineage>
</organism>
<dbReference type="InterPro" id="IPR022712">
    <property type="entry name" value="Beta_Casp"/>
</dbReference>
<dbReference type="InterPro" id="IPR050698">
    <property type="entry name" value="MBL"/>
</dbReference>
<dbReference type="AlphaFoldDB" id="A0A1H9XWE2"/>
<feature type="domain" description="Metallo-beta-lactamase" evidence="2">
    <location>
        <begin position="14"/>
        <end position="223"/>
    </location>
</feature>
<evidence type="ECO:0000259" key="3">
    <source>
        <dbReference type="SMART" id="SM01027"/>
    </source>
</evidence>
<dbReference type="Gene3D" id="3.60.15.10">
    <property type="entry name" value="Ribonuclease Z/Hydroxyacylglutathione hydrolase-like"/>
    <property type="match status" value="1"/>
</dbReference>
<dbReference type="InterPro" id="IPR011108">
    <property type="entry name" value="RMMBL"/>
</dbReference>
<accession>A0A1H9XWE2</accession>
<dbReference type="CDD" id="cd16295">
    <property type="entry name" value="TTHA0252-CPSF-like_MBL-fold"/>
    <property type="match status" value="1"/>
</dbReference>
<dbReference type="OrthoDB" id="2971563at2"/>
<dbReference type="RefSeq" id="WP_090072966.1">
    <property type="nucleotide sequence ID" value="NZ_FOFT01000020.1"/>
</dbReference>
<protein>
    <submittedName>
        <fullName evidence="4">Metallo-beta-lactamase family protein</fullName>
    </submittedName>
</protein>
<feature type="domain" description="Beta-Casp" evidence="3">
    <location>
        <begin position="248"/>
        <end position="373"/>
    </location>
</feature>
<keyword evidence="1" id="KW-0378">Hydrolase</keyword>
<evidence type="ECO:0000313" key="5">
    <source>
        <dbReference type="Proteomes" id="UP000199028"/>
    </source>
</evidence>
<gene>
    <name evidence="4" type="ORF">SAMN05216195_120133</name>
</gene>
<dbReference type="PANTHER" id="PTHR11203:SF37">
    <property type="entry name" value="INTEGRATOR COMPLEX SUBUNIT 11"/>
    <property type="match status" value="1"/>
</dbReference>
<dbReference type="SMART" id="SM00849">
    <property type="entry name" value="Lactamase_B"/>
    <property type="match status" value="1"/>
</dbReference>
<reference evidence="5" key="1">
    <citation type="submission" date="2016-10" db="EMBL/GenBank/DDBJ databases">
        <authorList>
            <person name="Varghese N."/>
            <person name="Submissions S."/>
        </authorList>
    </citation>
    <scope>NUCLEOTIDE SEQUENCE [LARGE SCALE GENOMIC DNA]</scope>
    <source>
        <strain evidence="5">CGMCC 4.578</strain>
    </source>
</reference>
<dbReference type="SMART" id="SM01027">
    <property type="entry name" value="Beta-Casp"/>
    <property type="match status" value="1"/>
</dbReference>
<dbReference type="Gene3D" id="3.40.50.10890">
    <property type="match status" value="1"/>
</dbReference>
<evidence type="ECO:0000256" key="1">
    <source>
        <dbReference type="ARBA" id="ARBA00022801"/>
    </source>
</evidence>
<keyword evidence="5" id="KW-1185">Reference proteome</keyword>
<dbReference type="GO" id="GO:0016787">
    <property type="term" value="F:hydrolase activity"/>
    <property type="evidence" value="ECO:0007669"/>
    <property type="project" value="UniProtKB-KW"/>
</dbReference>
<dbReference type="InterPro" id="IPR001279">
    <property type="entry name" value="Metallo-B-lactamas"/>
</dbReference>
<dbReference type="EMBL" id="FOFT01000020">
    <property type="protein sequence ID" value="SES50502.1"/>
    <property type="molecule type" value="Genomic_DNA"/>
</dbReference>
<dbReference type="SUPFAM" id="SSF56281">
    <property type="entry name" value="Metallo-hydrolase/oxidoreductase"/>
    <property type="match status" value="1"/>
</dbReference>
<dbReference type="Pfam" id="PF00753">
    <property type="entry name" value="Lactamase_B"/>
    <property type="match status" value="1"/>
</dbReference>
<dbReference type="PANTHER" id="PTHR11203">
    <property type="entry name" value="CLEAVAGE AND POLYADENYLATION SPECIFICITY FACTOR FAMILY MEMBER"/>
    <property type="match status" value="1"/>
</dbReference>
<dbReference type="Pfam" id="PF10996">
    <property type="entry name" value="Beta-Casp"/>
    <property type="match status" value="1"/>
</dbReference>
<dbReference type="Proteomes" id="UP000199028">
    <property type="component" value="Unassembled WGS sequence"/>
</dbReference>